<name>A0A7X1AWE8_9BACT</name>
<dbReference type="EMBL" id="JACHVA010000047">
    <property type="protein sequence ID" value="MBC2601182.1"/>
    <property type="molecule type" value="Genomic_DNA"/>
</dbReference>
<proteinExistence type="predicted"/>
<dbReference type="Proteomes" id="UP000525652">
    <property type="component" value="Unassembled WGS sequence"/>
</dbReference>
<reference evidence="1 2" key="1">
    <citation type="submission" date="2020-07" db="EMBL/GenBank/DDBJ databases">
        <authorList>
            <person name="Feng X."/>
        </authorList>
    </citation>
    <scope>NUCLEOTIDE SEQUENCE [LARGE SCALE GENOMIC DNA]</scope>
    <source>
        <strain evidence="1 2">JCM14086</strain>
    </source>
</reference>
<evidence type="ECO:0000313" key="2">
    <source>
        <dbReference type="Proteomes" id="UP000525652"/>
    </source>
</evidence>
<evidence type="ECO:0008006" key="3">
    <source>
        <dbReference type="Google" id="ProtNLM"/>
    </source>
</evidence>
<sequence length="84" mass="9788">MSEFTWSASQQVVERLLQIRGTGQRQKVTDFFDRLSSDPLGNSKEDFLDEDGNIYHLVVFDRWLITYHIDDAIRQVNVLALELS</sequence>
<gene>
    <name evidence="1" type="ORF">H5P30_05275</name>
</gene>
<dbReference type="AlphaFoldDB" id="A0A7X1AWE8"/>
<keyword evidence="2" id="KW-1185">Reference proteome</keyword>
<organism evidence="1 2">
    <name type="scientific">Puniceicoccus vermicola</name>
    <dbReference type="NCBI Taxonomy" id="388746"/>
    <lineage>
        <taxon>Bacteria</taxon>
        <taxon>Pseudomonadati</taxon>
        <taxon>Verrucomicrobiota</taxon>
        <taxon>Opitutia</taxon>
        <taxon>Puniceicoccales</taxon>
        <taxon>Puniceicoccaceae</taxon>
        <taxon>Puniceicoccus</taxon>
    </lineage>
</organism>
<protein>
    <recommendedName>
        <fullName evidence="3">Type II toxin-antitoxin system RelE/ParE family toxin</fullName>
    </recommendedName>
</protein>
<evidence type="ECO:0000313" key="1">
    <source>
        <dbReference type="EMBL" id="MBC2601182.1"/>
    </source>
</evidence>
<comment type="caution">
    <text evidence="1">The sequence shown here is derived from an EMBL/GenBank/DDBJ whole genome shotgun (WGS) entry which is preliminary data.</text>
</comment>
<dbReference type="RefSeq" id="WP_185691908.1">
    <property type="nucleotide sequence ID" value="NZ_JACHVA010000047.1"/>
</dbReference>
<accession>A0A7X1AWE8</accession>